<evidence type="ECO:0000256" key="4">
    <source>
        <dbReference type="RuleBase" id="RU000639"/>
    </source>
</evidence>
<feature type="coiled-coil region" evidence="6">
    <location>
        <begin position="75"/>
        <end position="102"/>
    </location>
</feature>
<dbReference type="InterPro" id="IPR000740">
    <property type="entry name" value="GrpE"/>
</dbReference>
<dbReference type="PROSITE" id="PS01071">
    <property type="entry name" value="GRPE"/>
    <property type="match status" value="1"/>
</dbReference>
<dbReference type="GO" id="GO:0005737">
    <property type="term" value="C:cytoplasm"/>
    <property type="evidence" value="ECO:0007669"/>
    <property type="project" value="UniProtKB-SubCell"/>
</dbReference>
<evidence type="ECO:0000256" key="6">
    <source>
        <dbReference type="SAM" id="Coils"/>
    </source>
</evidence>
<dbReference type="SUPFAM" id="SSF51064">
    <property type="entry name" value="Head domain of nucleotide exchange factor GrpE"/>
    <property type="match status" value="1"/>
</dbReference>
<dbReference type="InterPro" id="IPR009012">
    <property type="entry name" value="GrpE_head"/>
</dbReference>
<dbReference type="AlphaFoldDB" id="A0A956M0M4"/>
<evidence type="ECO:0000256" key="5">
    <source>
        <dbReference type="RuleBase" id="RU004478"/>
    </source>
</evidence>
<dbReference type="Proteomes" id="UP000697710">
    <property type="component" value="Unassembled WGS sequence"/>
</dbReference>
<organism evidence="8 9">
    <name type="scientific">Eiseniibacteriota bacterium</name>
    <dbReference type="NCBI Taxonomy" id="2212470"/>
    <lineage>
        <taxon>Bacteria</taxon>
        <taxon>Candidatus Eiseniibacteriota</taxon>
    </lineage>
</organism>
<proteinExistence type="inferred from homology"/>
<name>A0A956M0M4_UNCEI</name>
<feature type="region of interest" description="Disordered" evidence="7">
    <location>
        <begin position="1"/>
        <end position="71"/>
    </location>
</feature>
<keyword evidence="6" id="KW-0175">Coiled coil</keyword>
<feature type="compositionally biased region" description="Low complexity" evidence="7">
    <location>
        <begin position="62"/>
        <end position="71"/>
    </location>
</feature>
<evidence type="ECO:0000256" key="2">
    <source>
        <dbReference type="ARBA" id="ARBA00023186"/>
    </source>
</evidence>
<sequence>MNADSNRDGSSAHLEREHGSGAREENAPDLGRSTSAADAPPEFVSDPASTPGLGDDPEAAHGESAPAGAATPDLAAQYLDQLQRLKAEFDNYRKRIAREKEAWWRESRASVLSELLPVADDAARARAFSERGESLDAPGLELILKRFATILSKMGLEEMDTAPGTEFDPELHEAVLAIPSQESEGCIVETIEKGYCFEGQILRRGKVTVSSGIPPE</sequence>
<reference evidence="8" key="2">
    <citation type="journal article" date="2021" name="Microbiome">
        <title>Successional dynamics and alternative stable states in a saline activated sludge microbial community over 9 years.</title>
        <authorList>
            <person name="Wang Y."/>
            <person name="Ye J."/>
            <person name="Ju F."/>
            <person name="Liu L."/>
            <person name="Boyd J.A."/>
            <person name="Deng Y."/>
            <person name="Parks D.H."/>
            <person name="Jiang X."/>
            <person name="Yin X."/>
            <person name="Woodcroft B.J."/>
            <person name="Tyson G.W."/>
            <person name="Hugenholtz P."/>
            <person name="Polz M.F."/>
            <person name="Zhang T."/>
        </authorList>
    </citation>
    <scope>NUCLEOTIDE SEQUENCE</scope>
    <source>
        <strain evidence="8">HKST-UBA01</strain>
    </source>
</reference>
<comment type="caution">
    <text evidence="8">The sequence shown here is derived from an EMBL/GenBank/DDBJ whole genome shotgun (WGS) entry which is preliminary data.</text>
</comment>
<keyword evidence="2 3" id="KW-0143">Chaperone</keyword>
<comment type="function">
    <text evidence="3 4">Participates actively in the response to hyperosmotic and heat shock by preventing the aggregation of stress-denatured proteins, in association with DnaK and GrpE. It is the nucleotide exchange factor for DnaK and may function as a thermosensor. Unfolded proteins bind initially to DnaJ; upon interaction with the DnaJ-bound protein, DnaK hydrolyzes its bound ATP, resulting in the formation of a stable complex. GrpE releases ADP from DnaK; ATP binding to DnaK triggers the release of the substrate protein, thus completing the reaction cycle. Several rounds of ATP-dependent interactions between DnaJ, DnaK and GrpE are required for fully efficient folding.</text>
</comment>
<dbReference type="GO" id="GO:0051082">
    <property type="term" value="F:unfolded protein binding"/>
    <property type="evidence" value="ECO:0007669"/>
    <property type="project" value="TreeGrafter"/>
</dbReference>
<dbReference type="GO" id="GO:0042803">
    <property type="term" value="F:protein homodimerization activity"/>
    <property type="evidence" value="ECO:0007669"/>
    <property type="project" value="InterPro"/>
</dbReference>
<gene>
    <name evidence="3" type="primary">grpE</name>
    <name evidence="8" type="ORF">KC729_15170</name>
</gene>
<keyword evidence="3" id="KW-0963">Cytoplasm</keyword>
<evidence type="ECO:0000313" key="8">
    <source>
        <dbReference type="EMBL" id="MCA9729031.1"/>
    </source>
</evidence>
<dbReference type="Gene3D" id="2.30.22.10">
    <property type="entry name" value="Head domain of nucleotide exchange factor GrpE"/>
    <property type="match status" value="1"/>
</dbReference>
<dbReference type="Gene3D" id="3.90.20.20">
    <property type="match status" value="1"/>
</dbReference>
<dbReference type="CDD" id="cd00446">
    <property type="entry name" value="GrpE"/>
    <property type="match status" value="1"/>
</dbReference>
<dbReference type="InterPro" id="IPR013805">
    <property type="entry name" value="GrpE_CC"/>
</dbReference>
<comment type="subcellular location">
    <subcellularLocation>
        <location evidence="3">Cytoplasm</location>
    </subcellularLocation>
</comment>
<dbReference type="GO" id="GO:0000774">
    <property type="term" value="F:adenyl-nucleotide exchange factor activity"/>
    <property type="evidence" value="ECO:0007669"/>
    <property type="project" value="InterPro"/>
</dbReference>
<dbReference type="Pfam" id="PF01025">
    <property type="entry name" value="GrpE"/>
    <property type="match status" value="1"/>
</dbReference>
<accession>A0A956M0M4</accession>
<comment type="subunit">
    <text evidence="3">Homodimer.</text>
</comment>
<dbReference type="PANTHER" id="PTHR21237">
    <property type="entry name" value="GRPE PROTEIN"/>
    <property type="match status" value="1"/>
</dbReference>
<dbReference type="GO" id="GO:0006457">
    <property type="term" value="P:protein folding"/>
    <property type="evidence" value="ECO:0007669"/>
    <property type="project" value="InterPro"/>
</dbReference>
<evidence type="ECO:0000256" key="7">
    <source>
        <dbReference type="SAM" id="MobiDB-lite"/>
    </source>
</evidence>
<dbReference type="PRINTS" id="PR00773">
    <property type="entry name" value="GRPEPROTEIN"/>
</dbReference>
<evidence type="ECO:0000256" key="3">
    <source>
        <dbReference type="HAMAP-Rule" id="MF_01151"/>
    </source>
</evidence>
<evidence type="ECO:0000256" key="1">
    <source>
        <dbReference type="ARBA" id="ARBA00009054"/>
    </source>
</evidence>
<reference evidence="8" key="1">
    <citation type="submission" date="2020-04" db="EMBL/GenBank/DDBJ databases">
        <authorList>
            <person name="Zhang T."/>
        </authorList>
    </citation>
    <scope>NUCLEOTIDE SEQUENCE</scope>
    <source>
        <strain evidence="8">HKST-UBA01</strain>
    </source>
</reference>
<dbReference type="PANTHER" id="PTHR21237:SF23">
    <property type="entry name" value="GRPE PROTEIN HOMOLOG, MITOCHONDRIAL"/>
    <property type="match status" value="1"/>
</dbReference>
<keyword evidence="3 4" id="KW-0346">Stress response</keyword>
<evidence type="ECO:0000313" key="9">
    <source>
        <dbReference type="Proteomes" id="UP000697710"/>
    </source>
</evidence>
<protein>
    <recommendedName>
        <fullName evidence="3 4">Protein GrpE</fullName>
    </recommendedName>
    <alternativeName>
        <fullName evidence="3">HSP-70 cofactor</fullName>
    </alternativeName>
</protein>
<dbReference type="SUPFAM" id="SSF58014">
    <property type="entry name" value="Coiled-coil domain of nucleotide exchange factor GrpE"/>
    <property type="match status" value="1"/>
</dbReference>
<dbReference type="EMBL" id="JAGQHR010000551">
    <property type="protein sequence ID" value="MCA9729031.1"/>
    <property type="molecule type" value="Genomic_DNA"/>
</dbReference>
<dbReference type="HAMAP" id="MF_01151">
    <property type="entry name" value="GrpE"/>
    <property type="match status" value="1"/>
</dbReference>
<dbReference type="GO" id="GO:0051087">
    <property type="term" value="F:protein-folding chaperone binding"/>
    <property type="evidence" value="ECO:0007669"/>
    <property type="project" value="InterPro"/>
</dbReference>
<comment type="similarity">
    <text evidence="1 3 5">Belongs to the GrpE family.</text>
</comment>
<feature type="compositionally biased region" description="Basic and acidic residues" evidence="7">
    <location>
        <begin position="13"/>
        <end position="26"/>
    </location>
</feature>